<evidence type="ECO:0000313" key="9">
    <source>
        <dbReference type="Proteomes" id="UP000001064"/>
    </source>
</evidence>
<dbReference type="PANTHER" id="PTHR16288">
    <property type="entry name" value="WD40 REPEAT PROTEIN 4"/>
    <property type="match status" value="1"/>
</dbReference>
<dbReference type="OrthoDB" id="339900at2759"/>
<evidence type="ECO:0000256" key="1">
    <source>
        <dbReference type="ARBA" id="ARBA00004123"/>
    </source>
</evidence>
<dbReference type="Pfam" id="PF00400">
    <property type="entry name" value="WD40"/>
    <property type="match status" value="2"/>
</dbReference>
<dbReference type="InterPro" id="IPR001680">
    <property type="entry name" value="WD40_rpt"/>
</dbReference>
<feature type="region of interest" description="Disordered" evidence="7">
    <location>
        <begin position="369"/>
        <end position="415"/>
    </location>
</feature>
<evidence type="ECO:0000256" key="3">
    <source>
        <dbReference type="ARBA" id="ARBA00022694"/>
    </source>
</evidence>
<accession>F0ZYJ0</accession>
<dbReference type="SUPFAM" id="SSF50978">
    <property type="entry name" value="WD40 repeat-like"/>
    <property type="match status" value="1"/>
</dbReference>
<dbReference type="InParanoid" id="F0ZYJ0"/>
<dbReference type="FunFam" id="2.130.10.10:FF:002906">
    <property type="entry name" value="tRNA (guanine-N(7)-)-methyltransferase non-catalytic subunit wdr4"/>
    <property type="match status" value="1"/>
</dbReference>
<name>F0ZYJ0_DICPU</name>
<evidence type="ECO:0000256" key="2">
    <source>
        <dbReference type="ARBA" id="ARBA00022574"/>
    </source>
</evidence>
<reference evidence="9" key="1">
    <citation type="journal article" date="2011" name="Genome Biol.">
        <title>Comparative genomics of the social amoebae Dictyostelium discoideum and Dictyostelium purpureum.</title>
        <authorList>
            <consortium name="US DOE Joint Genome Institute (JGI-PGF)"/>
            <person name="Sucgang R."/>
            <person name="Kuo A."/>
            <person name="Tian X."/>
            <person name="Salerno W."/>
            <person name="Parikh A."/>
            <person name="Feasley C.L."/>
            <person name="Dalin E."/>
            <person name="Tu H."/>
            <person name="Huang E."/>
            <person name="Barry K."/>
            <person name="Lindquist E."/>
            <person name="Shapiro H."/>
            <person name="Bruce D."/>
            <person name="Schmutz J."/>
            <person name="Salamov A."/>
            <person name="Fey P."/>
            <person name="Gaudet P."/>
            <person name="Anjard C."/>
            <person name="Babu M.M."/>
            <person name="Basu S."/>
            <person name="Bushmanova Y."/>
            <person name="van der Wel H."/>
            <person name="Katoh-Kurasawa M."/>
            <person name="Dinh C."/>
            <person name="Coutinho P.M."/>
            <person name="Saito T."/>
            <person name="Elias M."/>
            <person name="Schaap P."/>
            <person name="Kay R.R."/>
            <person name="Henrissat B."/>
            <person name="Eichinger L."/>
            <person name="Rivero F."/>
            <person name="Putnam N.H."/>
            <person name="West C.M."/>
            <person name="Loomis W.F."/>
            <person name="Chisholm R.L."/>
            <person name="Shaulsky G."/>
            <person name="Strassmann J.E."/>
            <person name="Queller D.C."/>
            <person name="Kuspa A."/>
            <person name="Grigoriev I.V."/>
        </authorList>
    </citation>
    <scope>NUCLEOTIDE SEQUENCE [LARGE SCALE GENOMIC DNA]</scope>
    <source>
        <strain evidence="9">QSDP1</strain>
    </source>
</reference>
<feature type="non-terminal residue" evidence="8">
    <location>
        <position position="1"/>
    </location>
</feature>
<dbReference type="RefSeq" id="XP_003292482.1">
    <property type="nucleotide sequence ID" value="XM_003292434.1"/>
</dbReference>
<dbReference type="OMA" id="VSHYPNC"/>
<dbReference type="FunFam" id="2.130.10.10:FF:002884">
    <property type="entry name" value="tRNA (guanine-N(7)-)-methyltransferase non-catalytic subunit wdr4"/>
    <property type="match status" value="1"/>
</dbReference>
<evidence type="ECO:0000256" key="7">
    <source>
        <dbReference type="SAM" id="MobiDB-lite"/>
    </source>
</evidence>
<dbReference type="Proteomes" id="UP000001064">
    <property type="component" value="Unassembled WGS sequence"/>
</dbReference>
<evidence type="ECO:0000256" key="4">
    <source>
        <dbReference type="ARBA" id="ARBA00022737"/>
    </source>
</evidence>
<evidence type="ECO:0000313" key="8">
    <source>
        <dbReference type="EMBL" id="EGC30981.1"/>
    </source>
</evidence>
<protein>
    <submittedName>
        <fullName evidence="8">Uncharacterized protein</fullName>
    </submittedName>
</protein>
<dbReference type="GO" id="GO:0005634">
    <property type="term" value="C:nucleus"/>
    <property type="evidence" value="ECO:0000318"/>
    <property type="project" value="GO_Central"/>
</dbReference>
<feature type="repeat" description="WD" evidence="6">
    <location>
        <begin position="49"/>
        <end position="90"/>
    </location>
</feature>
<dbReference type="GeneID" id="10508289"/>
<dbReference type="EMBL" id="GL871285">
    <property type="protein sequence ID" value="EGC30981.1"/>
    <property type="molecule type" value="Genomic_DNA"/>
</dbReference>
<sequence>KIYKMSAIEKIPISSITHSSDNKFTAFNINNTFYFYDNVNDKLINLDKTQQHTAMVRSIEFSKDNRFVVTSSSDKLIKLWDTTDFKNYKTINVNKKIICATLNKDDSEILVSDKCGDVFRFSLVDDSKNAIAVESSDKSNKHDDRENDKNLAFGHYSSIVDIQFTKCFNYLLSADRDEKIRVSHYPNCFDIERFCLSHSKYITKVLVFSNKPELMVSGSGDGTIKLWDWKSGKCLQTVDFNDKQAGAITIPQCYNASSNQLFVTVEDTPIVYVLTLNGLQFSTDIKSVTVEGPAVAVDLVKENTLLVSLFKTEKESNLVNAIDLESLQVVSNDTPLVKNINSIEQSINSFKPAELKQIIENIEKKQYRKHVSYSKNPNGGNKKGGDDEDLSLDEEDLEENNNNNNKKDNRPLKLRKMTVEGAKEINEELKEKK</sequence>
<dbReference type="eggNOG" id="KOG3914">
    <property type="taxonomic scope" value="Eukaryota"/>
</dbReference>
<dbReference type="VEuPathDB" id="AmoebaDB:DICPUDRAFT_6958"/>
<keyword evidence="4" id="KW-0677">Repeat</keyword>
<keyword evidence="3" id="KW-0819">tRNA processing</keyword>
<dbReference type="FunCoup" id="F0ZYJ0">
    <property type="interactions" value="28"/>
</dbReference>
<dbReference type="HAMAP" id="MF_03056">
    <property type="entry name" value="TRM82"/>
    <property type="match status" value="1"/>
</dbReference>
<dbReference type="KEGG" id="dpp:DICPUDRAFT_6958"/>
<proteinExistence type="inferred from homology"/>
<evidence type="ECO:0000256" key="5">
    <source>
        <dbReference type="ARBA" id="ARBA00023242"/>
    </source>
</evidence>
<dbReference type="Gene3D" id="2.130.10.10">
    <property type="entry name" value="YVTN repeat-like/Quinoprotein amine dehydrogenase"/>
    <property type="match status" value="2"/>
</dbReference>
<organism evidence="8 9">
    <name type="scientific">Dictyostelium purpureum</name>
    <name type="common">Slime mold</name>
    <dbReference type="NCBI Taxonomy" id="5786"/>
    <lineage>
        <taxon>Eukaryota</taxon>
        <taxon>Amoebozoa</taxon>
        <taxon>Evosea</taxon>
        <taxon>Eumycetozoa</taxon>
        <taxon>Dictyostelia</taxon>
        <taxon>Dictyosteliales</taxon>
        <taxon>Dictyosteliaceae</taxon>
        <taxon>Dictyostelium</taxon>
    </lineage>
</organism>
<keyword evidence="9" id="KW-1185">Reference proteome</keyword>
<dbReference type="STRING" id="5786.F0ZYJ0"/>
<dbReference type="InterPro" id="IPR036322">
    <property type="entry name" value="WD40_repeat_dom_sf"/>
</dbReference>
<dbReference type="AlphaFoldDB" id="F0ZYJ0"/>
<comment type="subcellular location">
    <subcellularLocation>
        <location evidence="1">Nucleus</location>
    </subcellularLocation>
</comment>
<dbReference type="PROSITE" id="PS50082">
    <property type="entry name" value="WD_REPEATS_2"/>
    <property type="match status" value="2"/>
</dbReference>
<feature type="non-terminal residue" evidence="8">
    <location>
        <position position="433"/>
    </location>
</feature>
<dbReference type="SMART" id="SM00320">
    <property type="entry name" value="WD40"/>
    <property type="match status" value="3"/>
</dbReference>
<feature type="compositionally biased region" description="Acidic residues" evidence="7">
    <location>
        <begin position="386"/>
        <end position="399"/>
    </location>
</feature>
<dbReference type="PANTHER" id="PTHR16288:SF0">
    <property type="entry name" value="TRNA (GUANINE-N(7)-)-METHYLTRANSFERASE NON-CATALYTIC SUBUNIT WDR4"/>
    <property type="match status" value="1"/>
</dbReference>
<dbReference type="GO" id="GO:0036265">
    <property type="term" value="P:RNA (guanine-N7)-methylation"/>
    <property type="evidence" value="ECO:0007669"/>
    <property type="project" value="InterPro"/>
</dbReference>
<gene>
    <name evidence="8" type="ORF">DICPUDRAFT_6958</name>
</gene>
<dbReference type="InterPro" id="IPR028884">
    <property type="entry name" value="Trm82"/>
</dbReference>
<dbReference type="GO" id="GO:0005829">
    <property type="term" value="C:cytosol"/>
    <property type="evidence" value="ECO:0000318"/>
    <property type="project" value="GO_Central"/>
</dbReference>
<dbReference type="GO" id="GO:0043527">
    <property type="term" value="C:tRNA methyltransferase complex"/>
    <property type="evidence" value="ECO:0000318"/>
    <property type="project" value="GO_Central"/>
</dbReference>
<feature type="repeat" description="WD" evidence="6">
    <location>
        <begin position="206"/>
        <end position="237"/>
    </location>
</feature>
<evidence type="ECO:0000256" key="6">
    <source>
        <dbReference type="PROSITE-ProRule" id="PRU00221"/>
    </source>
</evidence>
<dbReference type="PROSITE" id="PS50294">
    <property type="entry name" value="WD_REPEATS_REGION"/>
    <property type="match status" value="2"/>
</dbReference>
<keyword evidence="2 6" id="KW-0853">WD repeat</keyword>
<dbReference type="GO" id="GO:0006400">
    <property type="term" value="P:tRNA modification"/>
    <property type="evidence" value="ECO:0000318"/>
    <property type="project" value="GO_Central"/>
</dbReference>
<dbReference type="InterPro" id="IPR015943">
    <property type="entry name" value="WD40/YVTN_repeat-like_dom_sf"/>
</dbReference>
<keyword evidence="5" id="KW-0539">Nucleus</keyword>
<feature type="compositionally biased region" description="Basic and acidic residues" evidence="7">
    <location>
        <begin position="405"/>
        <end position="415"/>
    </location>
</feature>